<name>A0A0A8HBB8_9BACT</name>
<keyword evidence="6 8" id="KW-0456">Lyase</keyword>
<reference evidence="9 10" key="1">
    <citation type="journal article" date="2014" name="Genome Biol. Evol.">
        <title>Comparative Genomics of the Campylobacter lari Group.</title>
        <authorList>
            <person name="Miller W.G."/>
            <person name="Yee E."/>
            <person name="Chapman M.H."/>
            <person name="Smith T.P."/>
            <person name="Bono J.L."/>
            <person name="Huynh S."/>
            <person name="Parker C.T."/>
            <person name="Vandamme P."/>
            <person name="Luong K."/>
            <person name="Korlach J."/>
        </authorList>
    </citation>
    <scope>NUCLEOTIDE SEQUENCE [LARGE SCALE GENOMIC DNA]</scope>
    <source>
        <strain evidence="9 10">LMG 24374</strain>
    </source>
</reference>
<dbReference type="Gene3D" id="3.10.129.10">
    <property type="entry name" value="Hotdog Thioesterase"/>
    <property type="match status" value="1"/>
</dbReference>
<evidence type="ECO:0000256" key="2">
    <source>
        <dbReference type="ARBA" id="ARBA00022490"/>
    </source>
</evidence>
<dbReference type="PANTHER" id="PTHR30272:SF1">
    <property type="entry name" value="3-HYDROXYACYL-[ACYL-CARRIER-PROTEIN] DEHYDRATASE"/>
    <property type="match status" value="1"/>
</dbReference>
<keyword evidence="3 8" id="KW-0444">Lipid biosynthesis</keyword>
<comment type="function">
    <text evidence="7 8">Involved in unsaturated fatty acids biosynthesis. Catalyzes the dehydration of short chain beta-hydroxyacyl-ACPs and long chain saturated and unsaturated beta-hydroxyacyl-ACPs.</text>
</comment>
<comment type="similarity">
    <text evidence="8">Belongs to the thioester dehydratase family. FabZ subfamily.</text>
</comment>
<evidence type="ECO:0000256" key="5">
    <source>
        <dbReference type="ARBA" id="ARBA00023098"/>
    </source>
</evidence>
<dbReference type="KEGG" id="csm:CSUB8521_1591"/>
<evidence type="ECO:0000256" key="7">
    <source>
        <dbReference type="ARBA" id="ARBA00025049"/>
    </source>
</evidence>
<dbReference type="EMBL" id="CP007772">
    <property type="protein sequence ID" value="AJC91408.1"/>
    <property type="molecule type" value="Genomic_DNA"/>
</dbReference>
<dbReference type="SUPFAM" id="SSF54637">
    <property type="entry name" value="Thioesterase/thiol ester dehydrase-isomerase"/>
    <property type="match status" value="1"/>
</dbReference>
<protein>
    <recommendedName>
        <fullName evidence="8">3-hydroxyacyl-[acyl-carrier-protein] dehydratase FabZ</fullName>
        <ecNumber evidence="8">4.2.1.59</ecNumber>
    </recommendedName>
    <alternativeName>
        <fullName evidence="8">(3R)-hydroxymyristoyl-[acyl-carrier-protein] dehydratase</fullName>
        <shortName evidence="8">(3R)-hydroxymyristoyl-ACP dehydrase</shortName>
    </alternativeName>
    <alternativeName>
        <fullName evidence="8">Beta-hydroxyacyl-ACP dehydratase</fullName>
    </alternativeName>
</protein>
<dbReference type="PANTHER" id="PTHR30272">
    <property type="entry name" value="3-HYDROXYACYL-[ACYL-CARRIER-PROTEIN] DEHYDRATASE"/>
    <property type="match status" value="1"/>
</dbReference>
<comment type="subcellular location">
    <subcellularLocation>
        <location evidence="1 8">Cytoplasm</location>
    </subcellularLocation>
</comment>
<evidence type="ECO:0000256" key="6">
    <source>
        <dbReference type="ARBA" id="ARBA00023239"/>
    </source>
</evidence>
<dbReference type="GO" id="GO:0019171">
    <property type="term" value="F:(3R)-hydroxyacyl-[acyl-carrier-protein] dehydratase activity"/>
    <property type="evidence" value="ECO:0007669"/>
    <property type="project" value="UniProtKB-EC"/>
</dbReference>
<evidence type="ECO:0000256" key="8">
    <source>
        <dbReference type="HAMAP-Rule" id="MF_00406"/>
    </source>
</evidence>
<dbReference type="CDD" id="cd01288">
    <property type="entry name" value="FabZ"/>
    <property type="match status" value="1"/>
</dbReference>
<dbReference type="GO" id="GO:0009245">
    <property type="term" value="P:lipid A biosynthetic process"/>
    <property type="evidence" value="ECO:0007669"/>
    <property type="project" value="UniProtKB-UniRule"/>
</dbReference>
<dbReference type="InterPro" id="IPR013114">
    <property type="entry name" value="FabA_FabZ"/>
</dbReference>
<dbReference type="HOGENOM" id="CLU_078912_1_2_7"/>
<dbReference type="NCBIfam" id="TIGR01750">
    <property type="entry name" value="fabZ"/>
    <property type="match status" value="1"/>
</dbReference>
<gene>
    <name evidence="8 9" type="primary">fabZ</name>
    <name evidence="9" type="ORF">CSUB8521_1591</name>
</gene>
<dbReference type="Pfam" id="PF07977">
    <property type="entry name" value="FabA"/>
    <property type="match status" value="1"/>
</dbReference>
<dbReference type="GO" id="GO:0006633">
    <property type="term" value="P:fatty acid biosynthetic process"/>
    <property type="evidence" value="ECO:0007669"/>
    <property type="project" value="UniProtKB-UniRule"/>
</dbReference>
<dbReference type="HAMAP" id="MF_00406">
    <property type="entry name" value="FabZ"/>
    <property type="match status" value="1"/>
</dbReference>
<dbReference type="RefSeq" id="WP_039664568.1">
    <property type="nucleotide sequence ID" value="NZ_CP007772.1"/>
</dbReference>
<dbReference type="EC" id="4.2.1.59" evidence="8"/>
<evidence type="ECO:0000256" key="4">
    <source>
        <dbReference type="ARBA" id="ARBA00022556"/>
    </source>
</evidence>
<dbReference type="GO" id="GO:0005737">
    <property type="term" value="C:cytoplasm"/>
    <property type="evidence" value="ECO:0007669"/>
    <property type="project" value="UniProtKB-SubCell"/>
</dbReference>
<dbReference type="OrthoDB" id="9772788at2"/>
<comment type="catalytic activity">
    <reaction evidence="8">
        <text>a (3R)-hydroxyacyl-[ACP] = a (2E)-enoyl-[ACP] + H2O</text>
        <dbReference type="Rhea" id="RHEA:13097"/>
        <dbReference type="Rhea" id="RHEA-COMP:9925"/>
        <dbReference type="Rhea" id="RHEA-COMP:9945"/>
        <dbReference type="ChEBI" id="CHEBI:15377"/>
        <dbReference type="ChEBI" id="CHEBI:78784"/>
        <dbReference type="ChEBI" id="CHEBI:78827"/>
        <dbReference type="EC" id="4.2.1.59"/>
    </reaction>
</comment>
<evidence type="ECO:0000313" key="9">
    <source>
        <dbReference type="EMBL" id="AJC91408.1"/>
    </source>
</evidence>
<dbReference type="Proteomes" id="UP000031135">
    <property type="component" value="Chromosome"/>
</dbReference>
<dbReference type="AlphaFoldDB" id="A0A0A8HBB8"/>
<dbReference type="InterPro" id="IPR029069">
    <property type="entry name" value="HotDog_dom_sf"/>
</dbReference>
<feature type="active site" evidence="8">
    <location>
        <position position="48"/>
    </location>
</feature>
<organism evidence="9 10">
    <name type="scientific">Campylobacter subantarcticus LMG 24374</name>
    <dbReference type="NCBI Taxonomy" id="1388751"/>
    <lineage>
        <taxon>Bacteria</taxon>
        <taxon>Pseudomonadati</taxon>
        <taxon>Campylobacterota</taxon>
        <taxon>Epsilonproteobacteria</taxon>
        <taxon>Campylobacterales</taxon>
        <taxon>Campylobacteraceae</taxon>
        <taxon>Campylobacter</taxon>
    </lineage>
</organism>
<sequence length="146" mass="16553">MIDVMQIQKILPHRYPFLLVDKIVELKNKEVVRGYKNISISDHVFMGHFPGHPIYPGVLILEGMAQTGGVLAFESMDDKVDPSEKVVYFTGIDNAKFRNPVRPGDRLDYEMSVVKNRGNMWIFQGKAFVDGQLVAEAELKAMIVDK</sequence>
<evidence type="ECO:0000256" key="1">
    <source>
        <dbReference type="ARBA" id="ARBA00004496"/>
    </source>
</evidence>
<keyword evidence="2 8" id="KW-0963">Cytoplasm</keyword>
<evidence type="ECO:0000313" key="10">
    <source>
        <dbReference type="Proteomes" id="UP000031135"/>
    </source>
</evidence>
<accession>A0A0A8HBB8</accession>
<proteinExistence type="inferred from homology"/>
<dbReference type="NCBIfam" id="NF000582">
    <property type="entry name" value="PRK00006.1"/>
    <property type="match status" value="1"/>
</dbReference>
<keyword evidence="4 8" id="KW-0441">Lipid A biosynthesis</keyword>
<keyword evidence="5 8" id="KW-0443">Lipid metabolism</keyword>
<dbReference type="FunFam" id="3.10.129.10:FF:000001">
    <property type="entry name" value="3-hydroxyacyl-[acyl-carrier-protein] dehydratase FabZ"/>
    <property type="match status" value="1"/>
</dbReference>
<dbReference type="InterPro" id="IPR010084">
    <property type="entry name" value="FabZ"/>
</dbReference>
<evidence type="ECO:0000256" key="3">
    <source>
        <dbReference type="ARBA" id="ARBA00022516"/>
    </source>
</evidence>
<dbReference type="GO" id="GO:0016020">
    <property type="term" value="C:membrane"/>
    <property type="evidence" value="ECO:0007669"/>
    <property type="project" value="GOC"/>
</dbReference>